<evidence type="ECO:0000256" key="8">
    <source>
        <dbReference type="SAM" id="MobiDB-lite"/>
    </source>
</evidence>
<accession>A0A4U7KT61</accession>
<evidence type="ECO:0000256" key="1">
    <source>
        <dbReference type="ARBA" id="ARBA00004123"/>
    </source>
</evidence>
<keyword evidence="7" id="KW-0137">Centromere</keyword>
<name>A0A4U7KT61_9BASI</name>
<dbReference type="RefSeq" id="XP_029739618.1">
    <property type="nucleotide sequence ID" value="XM_029883812.1"/>
</dbReference>
<dbReference type="PANTHER" id="PTHR14401">
    <property type="entry name" value="CENTROMERE PROTEIN K"/>
    <property type="match status" value="1"/>
</dbReference>
<keyword evidence="6" id="KW-0539">Nucleus</keyword>
<dbReference type="GO" id="GO:0005634">
    <property type="term" value="C:nucleus"/>
    <property type="evidence" value="ECO:0007669"/>
    <property type="project" value="UniProtKB-SubCell"/>
</dbReference>
<sequence>MEGTSFYDMAELLRQAALQEAASRAKTRSPLNALTDSTTTTAGSSSKISEAAEGEADELLAVYEDEKAKNDVLAKTVDKRLEALANVKGSKAQDARNDEQQRLELEWQQLEFAIQALEDEKRRAPPLESSAVLDVRTRAELYDVNLQYASALETLKAELASERDALLREKQLQSDLEIVTTGLTKRLAQLQRKRRQDLTSESAIRELNRKFKREEQRFKELLAQLIEMGNALFGADNRKVVTLRHYLDEFMNQAWDKPLDPWVSSTRLALRRTGGEVDDAMIELFIRANIIVAHPKDSRRWRLVAFHKATRTSS</sequence>
<keyword evidence="4" id="KW-0158">Chromosome</keyword>
<dbReference type="Proteomes" id="UP000306050">
    <property type="component" value="Chromosome SGRAM_20"/>
</dbReference>
<dbReference type="GeneID" id="40726109"/>
<dbReference type="GO" id="GO:0051382">
    <property type="term" value="P:kinetochore assembly"/>
    <property type="evidence" value="ECO:0007669"/>
    <property type="project" value="InterPro"/>
</dbReference>
<organism evidence="9 10">
    <name type="scientific">Sporisorium graminicola</name>
    <dbReference type="NCBI Taxonomy" id="280036"/>
    <lineage>
        <taxon>Eukaryota</taxon>
        <taxon>Fungi</taxon>
        <taxon>Dikarya</taxon>
        <taxon>Basidiomycota</taxon>
        <taxon>Ustilaginomycotina</taxon>
        <taxon>Ustilaginomycetes</taxon>
        <taxon>Ustilaginales</taxon>
        <taxon>Ustilaginaceae</taxon>
        <taxon>Sporisorium</taxon>
    </lineage>
</organism>
<dbReference type="KEGG" id="sgra:EX895_003214"/>
<comment type="subcellular location">
    <subcellularLocation>
        <location evidence="2">Chromosome</location>
        <location evidence="2">Centromere</location>
    </subcellularLocation>
    <subcellularLocation>
        <location evidence="1">Nucleus</location>
    </subcellularLocation>
</comment>
<evidence type="ECO:0000313" key="9">
    <source>
        <dbReference type="EMBL" id="TKY87633.1"/>
    </source>
</evidence>
<evidence type="ECO:0000313" key="10">
    <source>
        <dbReference type="Proteomes" id="UP000306050"/>
    </source>
</evidence>
<reference evidence="9 10" key="1">
    <citation type="submission" date="2019-05" db="EMBL/GenBank/DDBJ databases">
        <title>Sporisorium graminicola CBS 10092 draft sequencing and annotation.</title>
        <authorList>
            <person name="Solano-Gonzalez S."/>
            <person name="Caddick M.X."/>
            <person name="Darby A."/>
        </authorList>
    </citation>
    <scope>NUCLEOTIDE SEQUENCE [LARGE SCALE GENOMIC DNA]</scope>
    <source>
        <strain evidence="9 10">CBS 10092</strain>
    </source>
</reference>
<dbReference type="GO" id="GO:0000070">
    <property type="term" value="P:mitotic sister chromatid segregation"/>
    <property type="evidence" value="ECO:0007669"/>
    <property type="project" value="TreeGrafter"/>
</dbReference>
<evidence type="ECO:0000256" key="5">
    <source>
        <dbReference type="ARBA" id="ARBA00023054"/>
    </source>
</evidence>
<feature type="region of interest" description="Disordered" evidence="8">
    <location>
        <begin position="24"/>
        <end position="51"/>
    </location>
</feature>
<keyword evidence="10" id="KW-1185">Reference proteome</keyword>
<evidence type="ECO:0000256" key="2">
    <source>
        <dbReference type="ARBA" id="ARBA00004584"/>
    </source>
</evidence>
<protein>
    <submittedName>
        <fullName evidence="9">Uncharacterized protein</fullName>
    </submittedName>
</protein>
<dbReference type="EMBL" id="SRRM01000012">
    <property type="protein sequence ID" value="TKY87633.1"/>
    <property type="molecule type" value="Genomic_DNA"/>
</dbReference>
<dbReference type="AlphaFoldDB" id="A0A4U7KT61"/>
<comment type="similarity">
    <text evidence="3">Belongs to the CENP-K/MCM22 family.</text>
</comment>
<evidence type="ECO:0000256" key="7">
    <source>
        <dbReference type="ARBA" id="ARBA00023328"/>
    </source>
</evidence>
<dbReference type="PANTHER" id="PTHR14401:SF6">
    <property type="entry name" value="CENTROMERE PROTEIN K"/>
    <property type="match status" value="1"/>
</dbReference>
<dbReference type="Pfam" id="PF11802">
    <property type="entry name" value="CENP-K"/>
    <property type="match status" value="1"/>
</dbReference>
<gene>
    <name evidence="9" type="ORF">EX895_003214</name>
</gene>
<dbReference type="OrthoDB" id="9445768at2759"/>
<evidence type="ECO:0000256" key="6">
    <source>
        <dbReference type="ARBA" id="ARBA00023242"/>
    </source>
</evidence>
<comment type="caution">
    <text evidence="9">The sequence shown here is derived from an EMBL/GenBank/DDBJ whole genome shotgun (WGS) entry which is preliminary data.</text>
</comment>
<feature type="compositionally biased region" description="Low complexity" evidence="8">
    <location>
        <begin position="35"/>
        <end position="51"/>
    </location>
</feature>
<proteinExistence type="inferred from homology"/>
<evidence type="ECO:0000256" key="3">
    <source>
        <dbReference type="ARBA" id="ARBA00005795"/>
    </source>
</evidence>
<dbReference type="GO" id="GO:0000775">
    <property type="term" value="C:chromosome, centromeric region"/>
    <property type="evidence" value="ECO:0007669"/>
    <property type="project" value="UniProtKB-SubCell"/>
</dbReference>
<keyword evidence="5" id="KW-0175">Coiled coil</keyword>
<evidence type="ECO:0000256" key="4">
    <source>
        <dbReference type="ARBA" id="ARBA00022454"/>
    </source>
</evidence>
<dbReference type="InterPro" id="IPR020993">
    <property type="entry name" value="Centromere_CenpK"/>
</dbReference>